<evidence type="ECO:0000259" key="2">
    <source>
        <dbReference type="Pfam" id="PF03407"/>
    </source>
</evidence>
<dbReference type="AlphaFoldDB" id="A0ABD3Q647"/>
<sequence>MGSSSRIVGLGITLLLLCALSFYSGYTNAINEDTQPHLHRSEADCAKEATSEIQQRINARVQEELQKLSPTSKRKSRHELAKDDGDAIFPKATTGEYAAGILRVSKAELLLEYDFGVPNKHKPGEDDTDAIILYNHAHALPSGRTLLHEAIHGRIENGHQVIANATASSALSKCDTMNVVYMPLQNTATTNRFPECYVMISDFESYHINRWMRVPDFATVFKGKDRVLNHNLPLRHVGRITLATKGVDELDVPLLWDNFEKREKSFLFEHFDIVRTYLENVNSVLKDLKKILKDRNVVKSDNTVIVMTVNQGQSELLSNFICSARRRGFDVGSVLVFPTDEESKTLADGLGVATYYDEKNFGRLPTGEAKVYGDPIFCQMMFAKILSVAYVTLLGHDVLFQDVDIVWYKNPLEFFHNTTNKPIQKFDILFQHDGSAHLRYNPLSANSGFYYVRNNKRTQYLFISFIYHGALVRKTKSHQHVLIQLLLEHSSMFGLNVKVFDKFETDMFPGGFHYHQDWDTMRSIMKGTSNAYLMHMSWTENKVNKLLFLRQMGDWYVNDQCINVDVETLKGVMKDDGSLFESCCSVEPLFSCHFRDKPSIKPCPEDTPLIDPRKKRNFWGVLG</sequence>
<evidence type="ECO:0000313" key="4">
    <source>
        <dbReference type="Proteomes" id="UP001530400"/>
    </source>
</evidence>
<comment type="caution">
    <text evidence="3">The sequence shown here is derived from an EMBL/GenBank/DDBJ whole genome shotgun (WGS) entry which is preliminary data.</text>
</comment>
<name>A0ABD3Q647_9STRA</name>
<keyword evidence="4" id="KW-1185">Reference proteome</keyword>
<dbReference type="Proteomes" id="UP001530400">
    <property type="component" value="Unassembled WGS sequence"/>
</dbReference>
<dbReference type="Pfam" id="PF03407">
    <property type="entry name" value="Nucleotid_trans"/>
    <property type="match status" value="1"/>
</dbReference>
<organism evidence="3 4">
    <name type="scientific">Cyclotella atomus</name>
    <dbReference type="NCBI Taxonomy" id="382360"/>
    <lineage>
        <taxon>Eukaryota</taxon>
        <taxon>Sar</taxon>
        <taxon>Stramenopiles</taxon>
        <taxon>Ochrophyta</taxon>
        <taxon>Bacillariophyta</taxon>
        <taxon>Coscinodiscophyceae</taxon>
        <taxon>Thalassiosirophycidae</taxon>
        <taxon>Stephanodiscales</taxon>
        <taxon>Stephanodiscaceae</taxon>
        <taxon>Cyclotella</taxon>
    </lineage>
</organism>
<dbReference type="InterPro" id="IPR052636">
    <property type="entry name" value="UDP-D-xylose:L-fucose_XylT"/>
</dbReference>
<feature type="signal peptide" evidence="1">
    <location>
        <begin position="1"/>
        <end position="29"/>
    </location>
</feature>
<keyword evidence="1" id="KW-0732">Signal</keyword>
<dbReference type="InterPro" id="IPR005069">
    <property type="entry name" value="Nucl-diP-sugar_transferase"/>
</dbReference>
<feature type="domain" description="Nucleotide-diphospho-sugar transferase" evidence="2">
    <location>
        <begin position="333"/>
        <end position="548"/>
    </location>
</feature>
<evidence type="ECO:0000256" key="1">
    <source>
        <dbReference type="SAM" id="SignalP"/>
    </source>
</evidence>
<protein>
    <recommendedName>
        <fullName evidence="2">Nucleotide-diphospho-sugar transferase domain-containing protein</fullName>
    </recommendedName>
</protein>
<reference evidence="3 4" key="1">
    <citation type="submission" date="2024-10" db="EMBL/GenBank/DDBJ databases">
        <title>Updated reference genomes for cyclostephanoid diatoms.</title>
        <authorList>
            <person name="Roberts W.R."/>
            <person name="Alverson A.J."/>
        </authorList>
    </citation>
    <scope>NUCLEOTIDE SEQUENCE [LARGE SCALE GENOMIC DNA]</scope>
    <source>
        <strain evidence="3 4">AJA010-31</strain>
    </source>
</reference>
<proteinExistence type="predicted"/>
<accession>A0ABD3Q647</accession>
<dbReference type="PANTHER" id="PTHR47032">
    <property type="entry name" value="UDP-D-XYLOSE:L-FUCOSE ALPHA-1,3-D-XYLOSYLTRANSFERASE-RELATED"/>
    <property type="match status" value="1"/>
</dbReference>
<dbReference type="EMBL" id="JALLPJ020000313">
    <property type="protein sequence ID" value="KAL3795598.1"/>
    <property type="molecule type" value="Genomic_DNA"/>
</dbReference>
<feature type="chain" id="PRO_5044885627" description="Nucleotide-diphospho-sugar transferase domain-containing protein" evidence="1">
    <location>
        <begin position="30"/>
        <end position="623"/>
    </location>
</feature>
<evidence type="ECO:0000313" key="3">
    <source>
        <dbReference type="EMBL" id="KAL3795598.1"/>
    </source>
</evidence>
<gene>
    <name evidence="3" type="ORF">ACHAWO_001593</name>
</gene>
<dbReference type="PANTHER" id="PTHR47032:SF1">
    <property type="entry name" value="UDP-D-XYLOSE:L-FUCOSE ALPHA-1,3-D-XYLOSYLTRANSFERASE-RELATED"/>
    <property type="match status" value="1"/>
</dbReference>